<reference evidence="3" key="1">
    <citation type="journal article" date="2019" name="Int. J. Syst. Evol. Microbiol.">
        <title>The Global Catalogue of Microorganisms (GCM) 10K type strain sequencing project: providing services to taxonomists for standard genome sequencing and annotation.</title>
        <authorList>
            <consortium name="The Broad Institute Genomics Platform"/>
            <consortium name="The Broad Institute Genome Sequencing Center for Infectious Disease"/>
            <person name="Wu L."/>
            <person name="Ma J."/>
        </authorList>
    </citation>
    <scope>NUCLEOTIDE SEQUENCE [LARGE SCALE GENOMIC DNA]</scope>
    <source>
        <strain evidence="3">JCM 13852</strain>
    </source>
</reference>
<protein>
    <submittedName>
        <fullName evidence="2">DUF397 domain-containing protein</fullName>
    </submittedName>
</protein>
<evidence type="ECO:0000259" key="1">
    <source>
        <dbReference type="Pfam" id="PF04149"/>
    </source>
</evidence>
<comment type="caution">
    <text evidence="2">The sequence shown here is derived from an EMBL/GenBank/DDBJ whole genome shotgun (WGS) entry which is preliminary data.</text>
</comment>
<dbReference type="InterPro" id="IPR007278">
    <property type="entry name" value="DUF397"/>
</dbReference>
<organism evidence="2 3">
    <name type="scientific">Streptomyces incanus</name>
    <dbReference type="NCBI Taxonomy" id="887453"/>
    <lineage>
        <taxon>Bacteria</taxon>
        <taxon>Bacillati</taxon>
        <taxon>Actinomycetota</taxon>
        <taxon>Actinomycetes</taxon>
        <taxon>Kitasatosporales</taxon>
        <taxon>Streptomycetaceae</taxon>
        <taxon>Streptomyces</taxon>
    </lineage>
</organism>
<gene>
    <name evidence="2" type="ORF">ACFP2V_12145</name>
</gene>
<dbReference type="RefSeq" id="WP_381209820.1">
    <property type="nucleotide sequence ID" value="NZ_JBHSPC010000032.1"/>
</dbReference>
<name>A0ABW0XK72_9ACTN</name>
<accession>A0ABW0XK72</accession>
<evidence type="ECO:0000313" key="2">
    <source>
        <dbReference type="EMBL" id="MFC5670836.1"/>
    </source>
</evidence>
<dbReference type="Pfam" id="PF04149">
    <property type="entry name" value="DUF397"/>
    <property type="match status" value="1"/>
</dbReference>
<proteinExistence type="predicted"/>
<feature type="domain" description="DUF397" evidence="1">
    <location>
        <begin position="11"/>
        <end position="60"/>
    </location>
</feature>
<sequence length="62" mass="7018">MPQREDDRLIWKTSTYTDSGACLEWSRPASGVLVRDTKARGRATVPIGSPAWQGFIDWVRQP</sequence>
<keyword evidence="3" id="KW-1185">Reference proteome</keyword>
<evidence type="ECO:0000313" key="3">
    <source>
        <dbReference type="Proteomes" id="UP001596183"/>
    </source>
</evidence>
<dbReference type="Proteomes" id="UP001596183">
    <property type="component" value="Unassembled WGS sequence"/>
</dbReference>
<dbReference type="EMBL" id="JBHSPC010000032">
    <property type="protein sequence ID" value="MFC5670836.1"/>
    <property type="molecule type" value="Genomic_DNA"/>
</dbReference>